<feature type="region of interest" description="Disordered" evidence="1">
    <location>
        <begin position="83"/>
        <end position="122"/>
    </location>
</feature>
<feature type="compositionally biased region" description="Polar residues" evidence="1">
    <location>
        <begin position="89"/>
        <end position="101"/>
    </location>
</feature>
<evidence type="ECO:0000256" key="1">
    <source>
        <dbReference type="SAM" id="MobiDB-lite"/>
    </source>
</evidence>
<gene>
    <name evidence="4" type="ORF">cyc_00774</name>
</gene>
<accession>A0A1D3CV35</accession>
<evidence type="ECO:0000313" key="5">
    <source>
        <dbReference type="Proteomes" id="UP000095192"/>
    </source>
</evidence>
<dbReference type="InParanoid" id="A0A1D3CV35"/>
<feature type="transmembrane region" description="Helical" evidence="2">
    <location>
        <begin position="12"/>
        <end position="34"/>
    </location>
</feature>
<proteinExistence type="predicted"/>
<dbReference type="Proteomes" id="UP000095192">
    <property type="component" value="Unassembled WGS sequence"/>
</dbReference>
<dbReference type="AlphaFoldDB" id="A0A1D3CV35"/>
<reference evidence="4 5" key="1">
    <citation type="journal article" date="2016" name="BMC Genomics">
        <title>Comparative genomics reveals Cyclospora cayetanensis possesses coccidia-like metabolism and invasion components but unique surface antigens.</title>
        <authorList>
            <person name="Liu S."/>
            <person name="Wang L."/>
            <person name="Zheng H."/>
            <person name="Xu Z."/>
            <person name="Roellig D.M."/>
            <person name="Li N."/>
            <person name="Frace M.A."/>
            <person name="Tang K."/>
            <person name="Arrowood M.J."/>
            <person name="Moss D.M."/>
            <person name="Zhang L."/>
            <person name="Feng Y."/>
            <person name="Xiao L."/>
        </authorList>
    </citation>
    <scope>NUCLEOTIDE SEQUENCE [LARGE SCALE GENOMIC DNA]</scope>
    <source>
        <strain evidence="4 5">CHN_HEN01</strain>
    </source>
</reference>
<keyword evidence="2" id="KW-0472">Membrane</keyword>
<evidence type="ECO:0000256" key="3">
    <source>
        <dbReference type="SAM" id="SignalP"/>
    </source>
</evidence>
<dbReference type="EMBL" id="JROU02001840">
    <property type="protein sequence ID" value="OEH75051.1"/>
    <property type="molecule type" value="Genomic_DNA"/>
</dbReference>
<feature type="region of interest" description="Disordered" evidence="1">
    <location>
        <begin position="139"/>
        <end position="158"/>
    </location>
</feature>
<evidence type="ECO:0000313" key="4">
    <source>
        <dbReference type="EMBL" id="OEH75051.1"/>
    </source>
</evidence>
<organism evidence="4 5">
    <name type="scientific">Cyclospora cayetanensis</name>
    <dbReference type="NCBI Taxonomy" id="88456"/>
    <lineage>
        <taxon>Eukaryota</taxon>
        <taxon>Sar</taxon>
        <taxon>Alveolata</taxon>
        <taxon>Apicomplexa</taxon>
        <taxon>Conoidasida</taxon>
        <taxon>Coccidia</taxon>
        <taxon>Eucoccidiorida</taxon>
        <taxon>Eimeriorina</taxon>
        <taxon>Eimeriidae</taxon>
        <taxon>Cyclospora</taxon>
    </lineage>
</organism>
<dbReference type="VEuPathDB" id="ToxoDB:cyc_00774"/>
<feature type="region of interest" description="Disordered" evidence="1">
    <location>
        <begin position="53"/>
        <end position="72"/>
    </location>
</feature>
<feature type="chain" id="PRO_5008913916" evidence="3">
    <location>
        <begin position="20"/>
        <end position="402"/>
    </location>
</feature>
<keyword evidence="2" id="KW-1133">Transmembrane helix</keyword>
<evidence type="ECO:0000256" key="2">
    <source>
        <dbReference type="SAM" id="Phobius"/>
    </source>
</evidence>
<feature type="compositionally biased region" description="Pro residues" evidence="1">
    <location>
        <begin position="105"/>
        <end position="114"/>
    </location>
</feature>
<comment type="caution">
    <text evidence="4">The sequence shown here is derived from an EMBL/GenBank/DDBJ whole genome shotgun (WGS) entry which is preliminary data.</text>
</comment>
<keyword evidence="2" id="KW-0812">Transmembrane</keyword>
<feature type="signal peptide" evidence="3">
    <location>
        <begin position="1"/>
        <end position="19"/>
    </location>
</feature>
<protein>
    <submittedName>
        <fullName evidence="4">Uncharacterized protein</fullName>
    </submittedName>
</protein>
<name>A0A1D3CV35_9EIME</name>
<sequence length="402" mass="44400">MHLCPLFSRLRLFWVCVVSVVLLLVEDGSLHVAIMEDGLKVVAAAARAPNTAVSTSASPNAAVPDPSPGLLKKLGRRIKGIFKRRTKGENGTVTAPHNAESTVPPAQPTYPQPPAYADQSAHPQNQASLLADLHAGHGELPAVADGGHTNLMSRGSPVDPKKIVRQSLNLPHFSSSKVQDVLEYWHVEAAMYLFDPFNTQELFSSYLTTLEWATQLFLPDLEGRMREYTSALLSTVMDVDVCSKRLLYLSGVPVVTSRGSPSSDIEMRKTKALHTLGVFFIIKGKLTQVSTLVRESSKLFCTEIGKDRNFSTPVVKILMSFTRLSRYSLDALEYLQEYYSELRMAIMASLVYPLLVTRTYTRLHRSLQTAGQYFSTCVHARKIGASLQHDIAELRGMNVPPS</sequence>
<dbReference type="VEuPathDB" id="ToxoDB:LOC34617889"/>
<keyword evidence="5" id="KW-1185">Reference proteome</keyword>
<keyword evidence="3" id="KW-0732">Signal</keyword>